<dbReference type="Proteomes" id="UP000619078">
    <property type="component" value="Unassembled WGS sequence"/>
</dbReference>
<accession>A0A926NSW5</accession>
<keyword evidence="1" id="KW-0808">Transferase</keyword>
<dbReference type="EMBL" id="JACWMX010000007">
    <property type="protein sequence ID" value="MBD1394713.1"/>
    <property type="molecule type" value="Genomic_DNA"/>
</dbReference>
<evidence type="ECO:0000313" key="2">
    <source>
        <dbReference type="Proteomes" id="UP000619078"/>
    </source>
</evidence>
<dbReference type="GO" id="GO:0016740">
    <property type="term" value="F:transferase activity"/>
    <property type="evidence" value="ECO:0007669"/>
    <property type="project" value="UniProtKB-KW"/>
</dbReference>
<protein>
    <submittedName>
        <fullName evidence="1">Glycosyl transferase</fullName>
    </submittedName>
</protein>
<dbReference type="InterPro" id="IPR029044">
    <property type="entry name" value="Nucleotide-diphossugar_trans"/>
</dbReference>
<name>A0A926NSW5_9SPHI</name>
<evidence type="ECO:0000313" key="1">
    <source>
        <dbReference type="EMBL" id="MBD1394713.1"/>
    </source>
</evidence>
<dbReference type="Gene3D" id="3.90.550.10">
    <property type="entry name" value="Spore Coat Polysaccharide Biosynthesis Protein SpsA, Chain A"/>
    <property type="match status" value="1"/>
</dbReference>
<proteinExistence type="predicted"/>
<sequence>MQTLINFFYRNPKSRLKHFRRFGGYINYRKMMAARKQMEKRSVGLPPVISAPDGLPVYFLTGQNYLYQTLYCIRSLTLVAGTNFRFILVDDGSFDDALINRIKKQLPGADLITKNIIAQNLDKIIPIERYPYLHQKRAVYTHIKKLTDIHTIPGNAWKLVLDSDMLFWHKPDQIMAWLSQPIKPIHMVDCGEAYYYSKKLMEELTGKPIKLLVNVGAIGLNSDTVDWDKLELWARELEQQEGTSYYLEQALSAMLIGNDVANVLPADSYIVNPDKITVNESQGILHHYVDLSKEVYYKTAWKKLI</sequence>
<gene>
    <name evidence="1" type="ORF">IDJ76_16510</name>
</gene>
<comment type="caution">
    <text evidence="1">The sequence shown here is derived from an EMBL/GenBank/DDBJ whole genome shotgun (WGS) entry which is preliminary data.</text>
</comment>
<reference evidence="1" key="1">
    <citation type="submission" date="2020-09" db="EMBL/GenBank/DDBJ databases">
        <title>Novel species of Mucilaginibacter isolated from a glacier on the Tibetan Plateau.</title>
        <authorList>
            <person name="Liu Q."/>
            <person name="Xin Y.-H."/>
        </authorList>
    </citation>
    <scope>NUCLEOTIDE SEQUENCE</scope>
    <source>
        <strain evidence="1">ZB1P21</strain>
    </source>
</reference>
<organism evidence="1 2">
    <name type="scientific">Mucilaginibacter glaciei</name>
    <dbReference type="NCBI Taxonomy" id="2772109"/>
    <lineage>
        <taxon>Bacteria</taxon>
        <taxon>Pseudomonadati</taxon>
        <taxon>Bacteroidota</taxon>
        <taxon>Sphingobacteriia</taxon>
        <taxon>Sphingobacteriales</taxon>
        <taxon>Sphingobacteriaceae</taxon>
        <taxon>Mucilaginibacter</taxon>
    </lineage>
</organism>
<dbReference type="RefSeq" id="WP_191164586.1">
    <property type="nucleotide sequence ID" value="NZ_JACWMX010000007.1"/>
</dbReference>
<dbReference type="SUPFAM" id="SSF53448">
    <property type="entry name" value="Nucleotide-diphospho-sugar transferases"/>
    <property type="match status" value="1"/>
</dbReference>
<dbReference type="AlphaFoldDB" id="A0A926NSW5"/>
<keyword evidence="2" id="KW-1185">Reference proteome</keyword>